<dbReference type="Proteomes" id="UP001230504">
    <property type="component" value="Unassembled WGS sequence"/>
</dbReference>
<dbReference type="EMBL" id="JAHLJV010000052">
    <property type="protein sequence ID" value="KAK1580670.1"/>
    <property type="molecule type" value="Genomic_DNA"/>
</dbReference>
<feature type="region of interest" description="Disordered" evidence="1">
    <location>
        <begin position="1"/>
        <end position="84"/>
    </location>
</feature>
<keyword evidence="3" id="KW-1185">Reference proteome</keyword>
<name>A0AAD8V0W1_9PEZI</name>
<dbReference type="RefSeq" id="XP_060411687.1">
    <property type="nucleotide sequence ID" value="XM_060565003.1"/>
</dbReference>
<sequence>MSAITPSTMDLDQSSTDPFVDETTPRNDTPIPIDLLSAPRPKSPDLEGGSSSLSSAPSTPTKAPADRRRPAPPKPKLTALQEATREVRSVAVEIKETRAEYKRARGLFEHLTRDESATAEILDAAFDATNRRLVRAIEDDERIQSGNPPRHVPYPPEKIPELLAAVEKAEADRENWYAETRRLFWIFEVIDRETLPALRRKMGAAQKKEAAARQMKDDQAAAAACQESILALGTPTDPGNVSDRSPATVRRIRPDKTPITSPATSDAGSQATLDRGTRNAMRRATAPAATPETPTKKSRR</sequence>
<proteinExistence type="predicted"/>
<feature type="compositionally biased region" description="Low complexity" evidence="1">
    <location>
        <begin position="278"/>
        <end position="293"/>
    </location>
</feature>
<accession>A0AAD8V0W1</accession>
<gene>
    <name evidence="2" type="ORF">LY79DRAFT_705234</name>
</gene>
<feature type="compositionally biased region" description="Low complexity" evidence="1">
    <location>
        <begin position="46"/>
        <end position="63"/>
    </location>
</feature>
<evidence type="ECO:0000313" key="2">
    <source>
        <dbReference type="EMBL" id="KAK1580670.1"/>
    </source>
</evidence>
<evidence type="ECO:0000256" key="1">
    <source>
        <dbReference type="SAM" id="MobiDB-lite"/>
    </source>
</evidence>
<reference evidence="2" key="1">
    <citation type="submission" date="2021-06" db="EMBL/GenBank/DDBJ databases">
        <title>Comparative genomics, transcriptomics and evolutionary studies reveal genomic signatures of adaptation to plant cell wall in hemibiotrophic fungi.</title>
        <authorList>
            <consortium name="DOE Joint Genome Institute"/>
            <person name="Baroncelli R."/>
            <person name="Diaz J.F."/>
            <person name="Benocci T."/>
            <person name="Peng M."/>
            <person name="Battaglia E."/>
            <person name="Haridas S."/>
            <person name="Andreopoulos W."/>
            <person name="Labutti K."/>
            <person name="Pangilinan J."/>
            <person name="Floch G.L."/>
            <person name="Makela M.R."/>
            <person name="Henrissat B."/>
            <person name="Grigoriev I.V."/>
            <person name="Crouch J.A."/>
            <person name="De Vries R.P."/>
            <person name="Sukno S.A."/>
            <person name="Thon M.R."/>
        </authorList>
    </citation>
    <scope>NUCLEOTIDE SEQUENCE</scope>
    <source>
        <strain evidence="2">CBS 125086</strain>
    </source>
</reference>
<feature type="region of interest" description="Disordered" evidence="1">
    <location>
        <begin position="231"/>
        <end position="300"/>
    </location>
</feature>
<protein>
    <submittedName>
        <fullName evidence="2">Uncharacterized protein</fullName>
    </submittedName>
</protein>
<organism evidence="2 3">
    <name type="scientific">Colletotrichum navitas</name>
    <dbReference type="NCBI Taxonomy" id="681940"/>
    <lineage>
        <taxon>Eukaryota</taxon>
        <taxon>Fungi</taxon>
        <taxon>Dikarya</taxon>
        <taxon>Ascomycota</taxon>
        <taxon>Pezizomycotina</taxon>
        <taxon>Sordariomycetes</taxon>
        <taxon>Hypocreomycetidae</taxon>
        <taxon>Glomerellales</taxon>
        <taxon>Glomerellaceae</taxon>
        <taxon>Colletotrichum</taxon>
        <taxon>Colletotrichum graminicola species complex</taxon>
    </lineage>
</organism>
<evidence type="ECO:0000313" key="3">
    <source>
        <dbReference type="Proteomes" id="UP001230504"/>
    </source>
</evidence>
<dbReference type="AlphaFoldDB" id="A0AAD8V0W1"/>
<feature type="compositionally biased region" description="Polar residues" evidence="1">
    <location>
        <begin position="258"/>
        <end position="272"/>
    </location>
</feature>
<feature type="compositionally biased region" description="Polar residues" evidence="1">
    <location>
        <begin position="1"/>
        <end position="17"/>
    </location>
</feature>
<dbReference type="GeneID" id="85449243"/>
<comment type="caution">
    <text evidence="2">The sequence shown here is derived from an EMBL/GenBank/DDBJ whole genome shotgun (WGS) entry which is preliminary data.</text>
</comment>